<gene>
    <name evidence="1" type="ORF">CHARACLAT_011085</name>
</gene>
<keyword evidence="2" id="KW-1185">Reference proteome</keyword>
<proteinExistence type="predicted"/>
<reference evidence="1 2" key="1">
    <citation type="submission" date="2021-06" db="EMBL/GenBank/DDBJ databases">
        <authorList>
            <person name="Palmer J.M."/>
        </authorList>
    </citation>
    <scope>NUCLEOTIDE SEQUENCE [LARGE SCALE GENOMIC DNA]</scope>
    <source>
        <strain evidence="1 2">CL_MEX2019</strain>
        <tissue evidence="1">Muscle</tissue>
    </source>
</reference>
<sequence>MQQETVLNLYYSGVILTETVGRNGFIVTETHRHLKQHQRHQQLSRCETWAFKRRSERSSYFNYVWTEQGGLSASLGLLTCHKQRTRGKK</sequence>
<comment type="caution">
    <text evidence="1">The sequence shown here is derived from an EMBL/GenBank/DDBJ whole genome shotgun (WGS) entry which is preliminary data.</text>
</comment>
<accession>A0ABU7F2M8</accession>
<dbReference type="EMBL" id="JAHUTJ010074499">
    <property type="protein sequence ID" value="MED6293482.1"/>
    <property type="molecule type" value="Genomic_DNA"/>
</dbReference>
<evidence type="ECO:0000313" key="2">
    <source>
        <dbReference type="Proteomes" id="UP001352852"/>
    </source>
</evidence>
<evidence type="ECO:0000313" key="1">
    <source>
        <dbReference type="EMBL" id="MED6293482.1"/>
    </source>
</evidence>
<protein>
    <submittedName>
        <fullName evidence="1">Uncharacterized protein</fullName>
    </submittedName>
</protein>
<dbReference type="Proteomes" id="UP001352852">
    <property type="component" value="Unassembled WGS sequence"/>
</dbReference>
<feature type="non-terminal residue" evidence="1">
    <location>
        <position position="89"/>
    </location>
</feature>
<organism evidence="1 2">
    <name type="scientific">Characodon lateralis</name>
    <dbReference type="NCBI Taxonomy" id="208331"/>
    <lineage>
        <taxon>Eukaryota</taxon>
        <taxon>Metazoa</taxon>
        <taxon>Chordata</taxon>
        <taxon>Craniata</taxon>
        <taxon>Vertebrata</taxon>
        <taxon>Euteleostomi</taxon>
        <taxon>Actinopterygii</taxon>
        <taxon>Neopterygii</taxon>
        <taxon>Teleostei</taxon>
        <taxon>Neoteleostei</taxon>
        <taxon>Acanthomorphata</taxon>
        <taxon>Ovalentaria</taxon>
        <taxon>Atherinomorphae</taxon>
        <taxon>Cyprinodontiformes</taxon>
        <taxon>Goodeidae</taxon>
        <taxon>Characodon</taxon>
    </lineage>
</organism>
<name>A0ABU7F2M8_9TELE</name>